<dbReference type="EMBL" id="AWQS01000236">
    <property type="protein sequence ID" value="EWT04484.1"/>
    <property type="molecule type" value="Genomic_DNA"/>
</dbReference>
<dbReference type="AlphaFoldDB" id="W9GKS4"/>
<gene>
    <name evidence="2" type="ORF">N864_12685</name>
</gene>
<dbReference type="OrthoDB" id="3259161at2"/>
<reference evidence="3" key="1">
    <citation type="submission" date="2013-08" db="EMBL/GenBank/DDBJ databases">
        <title>Intrasporangium oryzae NRRL B-24470.</title>
        <authorList>
            <person name="Liu H."/>
            <person name="Wang G."/>
        </authorList>
    </citation>
    <scope>NUCLEOTIDE SEQUENCE [LARGE SCALE GENOMIC DNA]</scope>
    <source>
        <strain evidence="3">Q5-1</strain>
    </source>
</reference>
<keyword evidence="3" id="KW-1185">Reference proteome</keyword>
<organism evidence="2 3">
    <name type="scientific">Intrasporangium chromatireducens Q5-1</name>
    <dbReference type="NCBI Taxonomy" id="584657"/>
    <lineage>
        <taxon>Bacteria</taxon>
        <taxon>Bacillati</taxon>
        <taxon>Actinomycetota</taxon>
        <taxon>Actinomycetes</taxon>
        <taxon>Micrococcales</taxon>
        <taxon>Intrasporangiaceae</taxon>
        <taxon>Intrasporangium</taxon>
    </lineage>
</organism>
<dbReference type="InterPro" id="IPR010427">
    <property type="entry name" value="DUF1023"/>
</dbReference>
<dbReference type="RefSeq" id="WP_051518783.1">
    <property type="nucleotide sequence ID" value="NZ_AWQS01000236.1"/>
</dbReference>
<keyword evidence="2" id="KW-0378">Hydrolase</keyword>
<evidence type="ECO:0000259" key="1">
    <source>
        <dbReference type="Pfam" id="PF06259"/>
    </source>
</evidence>
<evidence type="ECO:0000313" key="3">
    <source>
        <dbReference type="Proteomes" id="UP000019494"/>
    </source>
</evidence>
<dbReference type="ESTHER" id="9mico-w9gks4">
    <property type="family name" value="Duf_1023"/>
</dbReference>
<dbReference type="Proteomes" id="UP000019494">
    <property type="component" value="Unassembled WGS sequence"/>
</dbReference>
<name>W9GKS4_9MICO</name>
<evidence type="ECO:0000313" key="2">
    <source>
        <dbReference type="EMBL" id="EWT04484.1"/>
    </source>
</evidence>
<feature type="domain" description="DUF1023" evidence="1">
    <location>
        <begin position="312"/>
        <end position="481"/>
    </location>
</feature>
<comment type="caution">
    <text evidence="2">The sequence shown here is derived from an EMBL/GenBank/DDBJ whole genome shotgun (WGS) entry which is preliminary data.</text>
</comment>
<proteinExistence type="predicted"/>
<protein>
    <submittedName>
        <fullName evidence="2">Alpha/beta hydrolase</fullName>
    </submittedName>
</protein>
<dbReference type="GO" id="GO:0016787">
    <property type="term" value="F:hydrolase activity"/>
    <property type="evidence" value="ECO:0007669"/>
    <property type="project" value="UniProtKB-KW"/>
</dbReference>
<dbReference type="Pfam" id="PF06259">
    <property type="entry name" value="Abhydrolase_8"/>
    <property type="match status" value="1"/>
</dbReference>
<sequence length="576" mass="61546">MSELSVADIRCFRPALVREARDRVELERKRIGDAMAELLAGRPRASGWAGPAALAAVARNADAIRALGEIANRLGVTAQLLTHLAERMQACLQLVRHADVRAAEASGWLNHEGQLFLPQPPAYLDPVLVAHHARREALLREEIDRDLRQAQDLARQADHEASTRLRAAAQGSTAMPAMSPGALPVPVPPPLRQGSYVDPASAFANAAWWRALTPEEKGRVIRERPDWVGPRDGLPGWARHAANVTLLGRLEAAAATELAQVEDHHYGSQTAKRADREWKVQRVESLRVVRDVLFQHDGAQRQLLHVDDSGPIVQAVVAVGDVDTAEHVATHVGGFTTTVRGSLRRIDRESTQMRAEADALTEGAVAVVSWLGYPAPQWAGLTTRGASVLGEDLSRGYADELAAFLNGVDAARDAPVHSTLWAHSYGSNLAGHALLQTVSVDDVVLFGSPGVPFRTVEQVGLKPNGLNVLAAPDDWIPKTGPLVLGMPPLAVPGARRLATLHVKGMPNDLRSAEGHSEYRAAGTLSRRNLVAVAAGRPDLVIPASAAERRPTGGVQGPAAVAATADVAAPVTRPATR</sequence>
<accession>W9GKS4</accession>